<evidence type="ECO:0000256" key="9">
    <source>
        <dbReference type="SAM" id="MobiDB-lite"/>
    </source>
</evidence>
<sequence length="511" mass="54854">MSPAGAQEIILVLMHLALWSQLGVLTRIYLDKFFADGCHGSFGVCLTSEGLQHHTLGAYFPDIASNMLGSYIMGLLAASATLNLPTKKAMAILPQNSPLQGVPELHIGLRTGFCGSLTTFASWEYSLVTGLLGGQGKQGGQWAEFLWGLVIGLQLSLASYVFGEQCALIVDRYLVPGGRDDTDLEGIEDRERATVEAERRGDLGQEVRGLDMDDFGAGPNLDTLAGGDEITYVLRQRDEEAAHEGIVCTVGSRQPPGETRNGADHAVGRAGTAVDHGESLQERGRAGEDRCQSEPGGREGSCRGAVKSLDLAGPKQGDAQKQGERSTAGRVSWFRAFLTHERDNYVLVRKTNVVTAVLLAPVLALFITLTIVDRGASHAGRRAQWLAVLFGPFGCTLRWLLSKYNYKLPGHWKWLPAGTFAANMIACLVDYAVGGIGHRVGFLGYWATIVLYAIRTGFSGALSTVSTFVAEIHSQLKLVPEVLHGYTYSIGSLAAAALLGVLVYGSIVWSA</sequence>
<feature type="chain" id="PRO_5045359031" description="Fluoride ion transporter CrcB" evidence="11">
    <location>
        <begin position="20"/>
        <end position="511"/>
    </location>
</feature>
<keyword evidence="5 10" id="KW-1133">Transmembrane helix</keyword>
<keyword evidence="11" id="KW-0732">Signal</keyword>
<feature type="transmembrane region" description="Helical" evidence="10">
    <location>
        <begin position="353"/>
        <end position="372"/>
    </location>
</feature>
<evidence type="ECO:0000256" key="6">
    <source>
        <dbReference type="ARBA" id="ARBA00023136"/>
    </source>
</evidence>
<evidence type="ECO:0000313" key="12">
    <source>
        <dbReference type="EMBL" id="KAK9914788.1"/>
    </source>
</evidence>
<feature type="transmembrane region" description="Helical" evidence="10">
    <location>
        <begin position="414"/>
        <end position="433"/>
    </location>
</feature>
<dbReference type="EMBL" id="JALJOT010000005">
    <property type="protein sequence ID" value="KAK9914788.1"/>
    <property type="molecule type" value="Genomic_DNA"/>
</dbReference>
<feature type="transmembrane region" description="Helical" evidence="10">
    <location>
        <begin position="490"/>
        <end position="509"/>
    </location>
</feature>
<proteinExistence type="inferred from homology"/>
<evidence type="ECO:0000256" key="7">
    <source>
        <dbReference type="ARBA" id="ARBA00035120"/>
    </source>
</evidence>
<keyword evidence="13" id="KW-1185">Reference proteome</keyword>
<name>A0ABR2YSG5_9CHLO</name>
<accession>A0ABR2YSG5</accession>
<comment type="subcellular location">
    <subcellularLocation>
        <location evidence="2">Cell membrane</location>
        <topology evidence="2">Multi-pass membrane protein</topology>
    </subcellularLocation>
</comment>
<feature type="transmembrane region" description="Helical" evidence="10">
    <location>
        <begin position="445"/>
        <end position="470"/>
    </location>
</feature>
<comment type="caution">
    <text evidence="12">The sequence shown here is derived from an EMBL/GenBank/DDBJ whole genome shotgun (WGS) entry which is preliminary data.</text>
</comment>
<feature type="compositionally biased region" description="Basic and acidic residues" evidence="9">
    <location>
        <begin position="275"/>
        <end position="301"/>
    </location>
</feature>
<feature type="signal peptide" evidence="11">
    <location>
        <begin position="1"/>
        <end position="19"/>
    </location>
</feature>
<keyword evidence="6 10" id="KW-0472">Membrane</keyword>
<organism evidence="12 13">
    <name type="scientific">Coccomyxa subellipsoidea</name>
    <dbReference type="NCBI Taxonomy" id="248742"/>
    <lineage>
        <taxon>Eukaryota</taxon>
        <taxon>Viridiplantae</taxon>
        <taxon>Chlorophyta</taxon>
        <taxon>core chlorophytes</taxon>
        <taxon>Trebouxiophyceae</taxon>
        <taxon>Trebouxiophyceae incertae sedis</taxon>
        <taxon>Coccomyxaceae</taxon>
        <taxon>Coccomyxa</taxon>
    </lineage>
</organism>
<evidence type="ECO:0000256" key="2">
    <source>
        <dbReference type="ARBA" id="ARBA00004651"/>
    </source>
</evidence>
<gene>
    <name evidence="12" type="ORF">WJX75_000517</name>
</gene>
<keyword evidence="4 10" id="KW-0812">Transmembrane</keyword>
<keyword evidence="3" id="KW-1003">Cell membrane</keyword>
<evidence type="ECO:0000256" key="10">
    <source>
        <dbReference type="SAM" id="Phobius"/>
    </source>
</evidence>
<evidence type="ECO:0000256" key="4">
    <source>
        <dbReference type="ARBA" id="ARBA00022692"/>
    </source>
</evidence>
<dbReference type="Pfam" id="PF02537">
    <property type="entry name" value="CRCB"/>
    <property type="match status" value="2"/>
</dbReference>
<feature type="transmembrane region" description="Helical" evidence="10">
    <location>
        <begin position="384"/>
        <end position="402"/>
    </location>
</feature>
<protein>
    <recommendedName>
        <fullName evidence="14">Fluoride ion transporter CrcB</fullName>
    </recommendedName>
</protein>
<evidence type="ECO:0000313" key="13">
    <source>
        <dbReference type="Proteomes" id="UP001491310"/>
    </source>
</evidence>
<dbReference type="PANTHER" id="PTHR28259:SF1">
    <property type="entry name" value="FLUORIDE EXPORT PROTEIN 1-RELATED"/>
    <property type="match status" value="1"/>
</dbReference>
<evidence type="ECO:0000256" key="11">
    <source>
        <dbReference type="SAM" id="SignalP"/>
    </source>
</evidence>
<dbReference type="InterPro" id="IPR003691">
    <property type="entry name" value="FluC"/>
</dbReference>
<dbReference type="Proteomes" id="UP001491310">
    <property type="component" value="Unassembled WGS sequence"/>
</dbReference>
<evidence type="ECO:0008006" key="14">
    <source>
        <dbReference type="Google" id="ProtNLM"/>
    </source>
</evidence>
<dbReference type="PANTHER" id="PTHR28259">
    <property type="entry name" value="FLUORIDE EXPORT PROTEIN 1-RELATED"/>
    <property type="match status" value="1"/>
</dbReference>
<comment type="similarity">
    <text evidence="7">Belongs to the fluoride channel Fluc/FEX (TC 1.A.43) family.</text>
</comment>
<evidence type="ECO:0000256" key="1">
    <source>
        <dbReference type="ARBA" id="ARBA00002598"/>
    </source>
</evidence>
<evidence type="ECO:0000256" key="8">
    <source>
        <dbReference type="ARBA" id="ARBA00035585"/>
    </source>
</evidence>
<evidence type="ECO:0000256" key="3">
    <source>
        <dbReference type="ARBA" id="ARBA00022475"/>
    </source>
</evidence>
<feature type="region of interest" description="Disordered" evidence="9">
    <location>
        <begin position="250"/>
        <end position="325"/>
    </location>
</feature>
<comment type="catalytic activity">
    <reaction evidence="8">
        <text>fluoride(in) = fluoride(out)</text>
        <dbReference type="Rhea" id="RHEA:76159"/>
        <dbReference type="ChEBI" id="CHEBI:17051"/>
    </reaction>
    <physiologicalReaction direction="left-to-right" evidence="8">
        <dbReference type="Rhea" id="RHEA:76160"/>
    </physiologicalReaction>
</comment>
<evidence type="ECO:0000256" key="5">
    <source>
        <dbReference type="ARBA" id="ARBA00022989"/>
    </source>
</evidence>
<comment type="function">
    <text evidence="1">Fluoride channel required for the rapid expulsion of cytoplasmic fluoride.</text>
</comment>
<reference evidence="12 13" key="1">
    <citation type="journal article" date="2024" name="Nat. Commun.">
        <title>Phylogenomics reveals the evolutionary origins of lichenization in chlorophyte algae.</title>
        <authorList>
            <person name="Puginier C."/>
            <person name="Libourel C."/>
            <person name="Otte J."/>
            <person name="Skaloud P."/>
            <person name="Haon M."/>
            <person name="Grisel S."/>
            <person name="Petersen M."/>
            <person name="Berrin J.G."/>
            <person name="Delaux P.M."/>
            <person name="Dal Grande F."/>
            <person name="Keller J."/>
        </authorList>
    </citation>
    <scope>NUCLEOTIDE SEQUENCE [LARGE SCALE GENOMIC DNA]</scope>
    <source>
        <strain evidence="12 13">SAG 216-7</strain>
    </source>
</reference>